<dbReference type="SUPFAM" id="SSF52058">
    <property type="entry name" value="L domain-like"/>
    <property type="match status" value="1"/>
</dbReference>
<evidence type="ECO:0000256" key="2">
    <source>
        <dbReference type="ARBA" id="ARBA00022737"/>
    </source>
</evidence>
<protein>
    <submittedName>
        <fullName evidence="3">Leucine Rich repeat-containing domain protein</fullName>
    </submittedName>
</protein>
<gene>
    <name evidence="3" type="ORF">TELCIR_14675</name>
</gene>
<dbReference type="Proteomes" id="UP000230423">
    <property type="component" value="Unassembled WGS sequence"/>
</dbReference>
<name>A0A2G9U0J5_TELCI</name>
<feature type="non-terminal residue" evidence="3">
    <location>
        <position position="252"/>
    </location>
</feature>
<evidence type="ECO:0000256" key="1">
    <source>
        <dbReference type="ARBA" id="ARBA00022614"/>
    </source>
</evidence>
<dbReference type="PANTHER" id="PTHR48051:SF1">
    <property type="entry name" value="RAS SUPPRESSOR PROTEIN 1"/>
    <property type="match status" value="1"/>
</dbReference>
<dbReference type="InterPro" id="IPR003591">
    <property type="entry name" value="Leu-rich_rpt_typical-subtyp"/>
</dbReference>
<organism evidence="3 4">
    <name type="scientific">Teladorsagia circumcincta</name>
    <name type="common">Brown stomach worm</name>
    <name type="synonym">Ostertagia circumcincta</name>
    <dbReference type="NCBI Taxonomy" id="45464"/>
    <lineage>
        <taxon>Eukaryota</taxon>
        <taxon>Metazoa</taxon>
        <taxon>Ecdysozoa</taxon>
        <taxon>Nematoda</taxon>
        <taxon>Chromadorea</taxon>
        <taxon>Rhabditida</taxon>
        <taxon>Rhabditina</taxon>
        <taxon>Rhabditomorpha</taxon>
        <taxon>Strongyloidea</taxon>
        <taxon>Trichostrongylidae</taxon>
        <taxon>Teladorsagia</taxon>
    </lineage>
</organism>
<dbReference type="PRINTS" id="PR00019">
    <property type="entry name" value="LEURICHRPT"/>
</dbReference>
<dbReference type="SMART" id="SM00369">
    <property type="entry name" value="LRR_TYP"/>
    <property type="match status" value="4"/>
</dbReference>
<dbReference type="Pfam" id="PF13855">
    <property type="entry name" value="LRR_8"/>
    <property type="match status" value="1"/>
</dbReference>
<sequence>MVDCNFLDIATEIETIAGRPVLQPNSIARSEILIADCDVRRGRLMHRWSRHKCLLYNGSLRIQKETGEDEVMSLSRCRVDVCESRRGRCLRVQHSASVVLLHFDEPEILALWSTTCRQPSLVQIGWLDDLSRLTSLTCLDLSSNRLSVFPTSIAQLPNLQKLNLSSNCIQTIPPSVRLLKRLVSFDLENNWLSSLPNQLVECDQLVWLNLRFNRIKQVPEEILTRLPHLVEWALAGNYIENLDIDEPVHIMK</sequence>
<keyword evidence="4" id="KW-1185">Reference proteome</keyword>
<dbReference type="InterPro" id="IPR050216">
    <property type="entry name" value="LRR_domain-containing"/>
</dbReference>
<dbReference type="InterPro" id="IPR001611">
    <property type="entry name" value="Leu-rich_rpt"/>
</dbReference>
<keyword evidence="1" id="KW-0433">Leucine-rich repeat</keyword>
<reference evidence="3 4" key="1">
    <citation type="submission" date="2015-09" db="EMBL/GenBank/DDBJ databases">
        <title>Draft genome of the parasitic nematode Teladorsagia circumcincta isolate WARC Sus (inbred).</title>
        <authorList>
            <person name="Mitreva M."/>
        </authorList>
    </citation>
    <scope>NUCLEOTIDE SEQUENCE [LARGE SCALE GENOMIC DNA]</scope>
    <source>
        <strain evidence="3 4">S</strain>
    </source>
</reference>
<dbReference type="GO" id="GO:0005737">
    <property type="term" value="C:cytoplasm"/>
    <property type="evidence" value="ECO:0007669"/>
    <property type="project" value="TreeGrafter"/>
</dbReference>
<dbReference type="SUPFAM" id="SSF50729">
    <property type="entry name" value="PH domain-like"/>
    <property type="match status" value="1"/>
</dbReference>
<dbReference type="OrthoDB" id="1394818at2759"/>
<dbReference type="EMBL" id="KZ350594">
    <property type="protein sequence ID" value="PIO63717.1"/>
    <property type="molecule type" value="Genomic_DNA"/>
</dbReference>
<keyword evidence="2" id="KW-0677">Repeat</keyword>
<proteinExistence type="predicted"/>
<dbReference type="InterPro" id="IPR032675">
    <property type="entry name" value="LRR_dom_sf"/>
</dbReference>
<evidence type="ECO:0000313" key="4">
    <source>
        <dbReference type="Proteomes" id="UP000230423"/>
    </source>
</evidence>
<dbReference type="Gene3D" id="3.80.10.10">
    <property type="entry name" value="Ribonuclease Inhibitor"/>
    <property type="match status" value="1"/>
</dbReference>
<evidence type="ECO:0000313" key="3">
    <source>
        <dbReference type="EMBL" id="PIO63717.1"/>
    </source>
</evidence>
<dbReference type="AlphaFoldDB" id="A0A2G9U0J5"/>
<dbReference type="PROSITE" id="PS51450">
    <property type="entry name" value="LRR"/>
    <property type="match status" value="2"/>
</dbReference>
<accession>A0A2G9U0J5</accession>
<dbReference type="PANTHER" id="PTHR48051">
    <property type="match status" value="1"/>
</dbReference>